<evidence type="ECO:0000256" key="1">
    <source>
        <dbReference type="ARBA" id="ARBA00004141"/>
    </source>
</evidence>
<keyword evidence="9" id="KW-1185">Reference proteome</keyword>
<sequence>MPPAARAALAPTRAGAELMNVAIAFIVIQTLVLILFYASRYAKVKHIEGIEMIFFMPLGYIFCVGNAVLSILMIKFGGMGRHVLTLNMEEGIMLAKLFKAEEMVYLASVMFPKLAVLSLYIRLFVNPVRRLSYFAGAFVVATFLAGFLSWAFECRPFAFNWNKTILGGYCINTNASYTYFSIPNLVSDAAIILLPMWPLWKLNVPKSTKIGLLATFVLGGVGIITAIIRLIVFVTTDIRSDPSYHGASTMRWSIIEPAMYQMAATLPTLRPLLTKSLSVLSRFSSRSKLTGSDERTDGTAEAAAGDREHFVKLDDYHYIHNSRAPKGLGKKYSGVLKTTNVSVTSQVNPDMEEFELRRHAA</sequence>
<evidence type="ECO:0000256" key="3">
    <source>
        <dbReference type="ARBA" id="ARBA00022989"/>
    </source>
</evidence>
<proteinExistence type="inferred from homology"/>
<evidence type="ECO:0000259" key="7">
    <source>
        <dbReference type="Pfam" id="PF20684"/>
    </source>
</evidence>
<protein>
    <recommendedName>
        <fullName evidence="7">Rhodopsin domain-containing protein</fullName>
    </recommendedName>
</protein>
<feature type="transmembrane region" description="Helical" evidence="6">
    <location>
        <begin position="50"/>
        <end position="74"/>
    </location>
</feature>
<organism evidence="8 9">
    <name type="scientific">Paraconiothyrium brasiliense</name>
    <dbReference type="NCBI Taxonomy" id="300254"/>
    <lineage>
        <taxon>Eukaryota</taxon>
        <taxon>Fungi</taxon>
        <taxon>Dikarya</taxon>
        <taxon>Ascomycota</taxon>
        <taxon>Pezizomycotina</taxon>
        <taxon>Dothideomycetes</taxon>
        <taxon>Pleosporomycetidae</taxon>
        <taxon>Pleosporales</taxon>
        <taxon>Massarineae</taxon>
        <taxon>Didymosphaeriaceae</taxon>
        <taxon>Paraconiothyrium</taxon>
    </lineage>
</organism>
<dbReference type="Pfam" id="PF20684">
    <property type="entry name" value="Fung_rhodopsin"/>
    <property type="match status" value="1"/>
</dbReference>
<evidence type="ECO:0000256" key="2">
    <source>
        <dbReference type="ARBA" id="ARBA00022692"/>
    </source>
</evidence>
<dbReference type="InterPro" id="IPR052337">
    <property type="entry name" value="SAT4-like"/>
</dbReference>
<evidence type="ECO:0000256" key="5">
    <source>
        <dbReference type="ARBA" id="ARBA00038359"/>
    </source>
</evidence>
<evidence type="ECO:0000256" key="4">
    <source>
        <dbReference type="ARBA" id="ARBA00023136"/>
    </source>
</evidence>
<name>A0ABR3R5B0_9PLEO</name>
<feature type="transmembrane region" description="Helical" evidence="6">
    <location>
        <begin position="18"/>
        <end position="38"/>
    </location>
</feature>
<keyword evidence="3 6" id="KW-1133">Transmembrane helix</keyword>
<keyword evidence="2 6" id="KW-0812">Transmembrane</keyword>
<feature type="transmembrane region" description="Helical" evidence="6">
    <location>
        <begin position="133"/>
        <end position="152"/>
    </location>
</feature>
<comment type="caution">
    <text evidence="8">The sequence shown here is derived from an EMBL/GenBank/DDBJ whole genome shotgun (WGS) entry which is preliminary data.</text>
</comment>
<dbReference type="InterPro" id="IPR049326">
    <property type="entry name" value="Rhodopsin_dom_fungi"/>
</dbReference>
<feature type="domain" description="Rhodopsin" evidence="7">
    <location>
        <begin position="58"/>
        <end position="274"/>
    </location>
</feature>
<comment type="similarity">
    <text evidence="5">Belongs to the SAT4 family.</text>
</comment>
<evidence type="ECO:0000313" key="8">
    <source>
        <dbReference type="EMBL" id="KAL1599463.1"/>
    </source>
</evidence>
<feature type="transmembrane region" description="Helical" evidence="6">
    <location>
        <begin position="103"/>
        <end position="121"/>
    </location>
</feature>
<reference evidence="8 9" key="1">
    <citation type="submission" date="2024-02" db="EMBL/GenBank/DDBJ databases">
        <title>De novo assembly and annotation of 12 fungi associated with fruit tree decline syndrome in Ontario, Canada.</title>
        <authorList>
            <person name="Sulman M."/>
            <person name="Ellouze W."/>
            <person name="Ilyukhin E."/>
        </authorList>
    </citation>
    <scope>NUCLEOTIDE SEQUENCE [LARGE SCALE GENOMIC DNA]</scope>
    <source>
        <strain evidence="8 9">M42-189</strain>
    </source>
</reference>
<dbReference type="PANTHER" id="PTHR33048:SF156">
    <property type="entry name" value="INTEGRAL MEMBRANE PROTEIN"/>
    <property type="match status" value="1"/>
</dbReference>
<comment type="subcellular location">
    <subcellularLocation>
        <location evidence="1">Membrane</location>
        <topology evidence="1">Multi-pass membrane protein</topology>
    </subcellularLocation>
</comment>
<feature type="transmembrane region" description="Helical" evidence="6">
    <location>
        <begin position="212"/>
        <end position="234"/>
    </location>
</feature>
<dbReference type="PANTHER" id="PTHR33048">
    <property type="entry name" value="PTH11-LIKE INTEGRAL MEMBRANE PROTEIN (AFU_ORTHOLOGUE AFUA_5G11245)"/>
    <property type="match status" value="1"/>
</dbReference>
<dbReference type="EMBL" id="JAKJXO020000010">
    <property type="protein sequence ID" value="KAL1599463.1"/>
    <property type="molecule type" value="Genomic_DNA"/>
</dbReference>
<gene>
    <name evidence="8" type="ORF">SLS60_007266</name>
</gene>
<accession>A0ABR3R5B0</accession>
<evidence type="ECO:0000313" key="9">
    <source>
        <dbReference type="Proteomes" id="UP001521785"/>
    </source>
</evidence>
<dbReference type="Proteomes" id="UP001521785">
    <property type="component" value="Unassembled WGS sequence"/>
</dbReference>
<evidence type="ECO:0000256" key="6">
    <source>
        <dbReference type="SAM" id="Phobius"/>
    </source>
</evidence>
<keyword evidence="4 6" id="KW-0472">Membrane</keyword>